<gene>
    <name evidence="2" type="ORF">S7711_10354</name>
</gene>
<dbReference type="Pfam" id="PF11951">
    <property type="entry name" value="Fungal_trans_2"/>
    <property type="match status" value="1"/>
</dbReference>
<accession>A0A084B3Z2</accession>
<dbReference type="PANTHER" id="PTHR37540">
    <property type="entry name" value="TRANSCRIPTION FACTOR (ACR-2), PUTATIVE-RELATED-RELATED"/>
    <property type="match status" value="1"/>
</dbReference>
<name>A0A084B3Z2_STACB</name>
<reference evidence="2 3" key="1">
    <citation type="journal article" date="2014" name="BMC Genomics">
        <title>Comparative genome sequencing reveals chemotype-specific gene clusters in the toxigenic black mold Stachybotrys.</title>
        <authorList>
            <person name="Semeiks J."/>
            <person name="Borek D."/>
            <person name="Otwinowski Z."/>
            <person name="Grishin N.V."/>
        </authorList>
    </citation>
    <scope>NUCLEOTIDE SEQUENCE [LARGE SCALE GENOMIC DNA]</scope>
    <source>
        <strain evidence="3">CBS 109288 / IBT 7711</strain>
    </source>
</reference>
<keyword evidence="3" id="KW-1185">Reference proteome</keyword>
<evidence type="ECO:0008006" key="4">
    <source>
        <dbReference type="Google" id="ProtNLM"/>
    </source>
</evidence>
<evidence type="ECO:0000313" key="3">
    <source>
        <dbReference type="Proteomes" id="UP000028045"/>
    </source>
</evidence>
<dbReference type="HOGENOM" id="CLU_067182_1_0_1"/>
<dbReference type="EMBL" id="KL648097">
    <property type="protein sequence ID" value="KEY72271.1"/>
    <property type="molecule type" value="Genomic_DNA"/>
</dbReference>
<protein>
    <recommendedName>
        <fullName evidence="4">Transcription factor domain-containing protein</fullName>
    </recommendedName>
</protein>
<proteinExistence type="predicted"/>
<dbReference type="OrthoDB" id="5620at2759"/>
<evidence type="ECO:0000256" key="1">
    <source>
        <dbReference type="ARBA" id="ARBA00023242"/>
    </source>
</evidence>
<dbReference type="InterPro" id="IPR021858">
    <property type="entry name" value="Fun_TF"/>
</dbReference>
<dbReference type="Proteomes" id="UP000028045">
    <property type="component" value="Unassembled WGS sequence"/>
</dbReference>
<evidence type="ECO:0000313" key="2">
    <source>
        <dbReference type="EMBL" id="KEY72271.1"/>
    </source>
</evidence>
<organism evidence="2 3">
    <name type="scientific">Stachybotrys chartarum (strain CBS 109288 / IBT 7711)</name>
    <name type="common">Toxic black mold</name>
    <name type="synonym">Stilbospora chartarum</name>
    <dbReference type="NCBI Taxonomy" id="1280523"/>
    <lineage>
        <taxon>Eukaryota</taxon>
        <taxon>Fungi</taxon>
        <taxon>Dikarya</taxon>
        <taxon>Ascomycota</taxon>
        <taxon>Pezizomycotina</taxon>
        <taxon>Sordariomycetes</taxon>
        <taxon>Hypocreomycetidae</taxon>
        <taxon>Hypocreales</taxon>
        <taxon>Stachybotryaceae</taxon>
        <taxon>Stachybotrys</taxon>
    </lineage>
</organism>
<sequence>MAAEQRMDNGAFLFIDVSDSWGEASRKRQVRSFAARNARGRQLRVREYQASKPREPSHEQTATANKMSTIMARSDKDQVVNPAGHSHLSTHLSAARTDPFDSFSRKVSQSEWFLFDHFVRHVIWTASVCLPALSAEEKDAIRSHMGMQWLQMAMVDAGMLGAVLLFACRNLASYGASDEYSHKALQYGGQCISSLRDALTQTNPVASDFTIAKTMALASDATATGDFRAAQTHLMGLEKLAAMKGLPKTSGYGLPGNIIIWFLKGPAQPNALVTPKWMSSKTMSYVGD</sequence>
<dbReference type="PANTHER" id="PTHR37540:SF5">
    <property type="entry name" value="TRANSCRIPTION FACTOR DOMAIN-CONTAINING PROTEIN"/>
    <property type="match status" value="1"/>
</dbReference>
<keyword evidence="1" id="KW-0539">Nucleus</keyword>
<dbReference type="AlphaFoldDB" id="A0A084B3Z2"/>